<keyword evidence="11" id="KW-0969">Cilium</keyword>
<evidence type="ECO:0000259" key="10">
    <source>
        <dbReference type="Pfam" id="PF04316"/>
    </source>
</evidence>
<evidence type="ECO:0000256" key="5">
    <source>
        <dbReference type="ARBA" id="ARBA00023015"/>
    </source>
</evidence>
<dbReference type="RefSeq" id="WP_230437756.1">
    <property type="nucleotide sequence ID" value="NZ_CP087715.1"/>
</dbReference>
<evidence type="ECO:0000256" key="4">
    <source>
        <dbReference type="ARBA" id="ARBA00022795"/>
    </source>
</evidence>
<comment type="similarity">
    <text evidence="1">Belongs to the FlgM family.</text>
</comment>
<keyword evidence="4" id="KW-1005">Bacterial flagellum biogenesis</keyword>
<accession>A0ABW3U3U0</accession>
<feature type="compositionally biased region" description="Polar residues" evidence="9">
    <location>
        <begin position="7"/>
        <end position="19"/>
    </location>
</feature>
<dbReference type="Proteomes" id="UP001597264">
    <property type="component" value="Unassembled WGS sequence"/>
</dbReference>
<evidence type="ECO:0000256" key="2">
    <source>
        <dbReference type="ARBA" id="ARBA00017823"/>
    </source>
</evidence>
<dbReference type="Pfam" id="PF04316">
    <property type="entry name" value="FlgM"/>
    <property type="match status" value="1"/>
</dbReference>
<feature type="region of interest" description="Disordered" evidence="9">
    <location>
        <begin position="1"/>
        <end position="55"/>
    </location>
</feature>
<evidence type="ECO:0000256" key="3">
    <source>
        <dbReference type="ARBA" id="ARBA00022491"/>
    </source>
</evidence>
<keyword evidence="3" id="KW-0678">Repressor</keyword>
<evidence type="ECO:0000256" key="1">
    <source>
        <dbReference type="ARBA" id="ARBA00005322"/>
    </source>
</evidence>
<keyword evidence="12" id="KW-1185">Reference proteome</keyword>
<protein>
    <recommendedName>
        <fullName evidence="2">Negative regulator of flagellin synthesis</fullName>
    </recommendedName>
    <alternativeName>
        <fullName evidence="8">Anti-sigma-28 factor</fullName>
    </alternativeName>
</protein>
<organism evidence="11 12">
    <name type="scientific">Microbulbifer celer</name>
    <dbReference type="NCBI Taxonomy" id="435905"/>
    <lineage>
        <taxon>Bacteria</taxon>
        <taxon>Pseudomonadati</taxon>
        <taxon>Pseudomonadota</taxon>
        <taxon>Gammaproteobacteria</taxon>
        <taxon>Cellvibrionales</taxon>
        <taxon>Microbulbiferaceae</taxon>
        <taxon>Microbulbifer</taxon>
    </lineage>
</organism>
<keyword evidence="5" id="KW-0805">Transcription regulation</keyword>
<dbReference type="SUPFAM" id="SSF101498">
    <property type="entry name" value="Anti-sigma factor FlgM"/>
    <property type="match status" value="1"/>
</dbReference>
<dbReference type="NCBIfam" id="TIGR03824">
    <property type="entry name" value="FlgM_jcvi"/>
    <property type="match status" value="1"/>
</dbReference>
<proteinExistence type="inferred from homology"/>
<evidence type="ECO:0000313" key="12">
    <source>
        <dbReference type="Proteomes" id="UP001597264"/>
    </source>
</evidence>
<evidence type="ECO:0000313" key="11">
    <source>
        <dbReference type="EMBL" id="MFD1215503.1"/>
    </source>
</evidence>
<evidence type="ECO:0000256" key="7">
    <source>
        <dbReference type="ARBA" id="ARBA00024739"/>
    </source>
</evidence>
<dbReference type="InterPro" id="IPR035890">
    <property type="entry name" value="Anti-sigma-28_factor_FlgM_sf"/>
</dbReference>
<evidence type="ECO:0000256" key="6">
    <source>
        <dbReference type="ARBA" id="ARBA00023163"/>
    </source>
</evidence>
<evidence type="ECO:0000256" key="8">
    <source>
        <dbReference type="ARBA" id="ARBA00030117"/>
    </source>
</evidence>
<keyword evidence="11" id="KW-0966">Cell projection</keyword>
<comment type="function">
    <text evidence="7">Responsible for the coupling of flagellin expression to flagellar assembly by preventing expression of the flagellin genes when a component of the middle class of proteins is defective. It negatively regulates flagellar genes by inhibiting the activity of FliA by directly binding to FliA.</text>
</comment>
<evidence type="ECO:0000256" key="9">
    <source>
        <dbReference type="SAM" id="MobiDB-lite"/>
    </source>
</evidence>
<name>A0ABW3U3U0_9GAMM</name>
<dbReference type="EMBL" id="JBHTLR010000004">
    <property type="protein sequence ID" value="MFD1215503.1"/>
    <property type="molecule type" value="Genomic_DNA"/>
</dbReference>
<dbReference type="InterPro" id="IPR007412">
    <property type="entry name" value="FlgM"/>
</dbReference>
<dbReference type="InterPro" id="IPR031316">
    <property type="entry name" value="FlgM_C"/>
</dbReference>
<comment type="caution">
    <text evidence="11">The sequence shown here is derived from an EMBL/GenBank/DDBJ whole genome shotgun (WGS) entry which is preliminary data.</text>
</comment>
<keyword evidence="6" id="KW-0804">Transcription</keyword>
<feature type="domain" description="Anti-sigma-28 factor FlgM C-terminal" evidence="10">
    <location>
        <begin position="52"/>
        <end position="86"/>
    </location>
</feature>
<gene>
    <name evidence="11" type="primary">flgM</name>
    <name evidence="11" type="ORF">ACFQ2X_02730</name>
</gene>
<reference evidence="12" key="1">
    <citation type="journal article" date="2019" name="Int. J. Syst. Evol. Microbiol.">
        <title>The Global Catalogue of Microorganisms (GCM) 10K type strain sequencing project: providing services to taxonomists for standard genome sequencing and annotation.</title>
        <authorList>
            <consortium name="The Broad Institute Genomics Platform"/>
            <consortium name="The Broad Institute Genome Sequencing Center for Infectious Disease"/>
            <person name="Wu L."/>
            <person name="Ma J."/>
        </authorList>
    </citation>
    <scope>NUCLEOTIDE SEQUENCE [LARGE SCALE GENOMIC DNA]</scope>
    <source>
        <strain evidence="12">CCUG 54356</strain>
    </source>
</reference>
<sequence length="98" mass="10292">MKIHNITRLTPSTSAQEATGNDHASKTAQRATTTTSAPAAPGASQLHPSSLPESQDIDALRVEELREAISSGAFTVHAERIADRLIASLSEQSPADDS</sequence>
<feature type="compositionally biased region" description="Low complexity" evidence="9">
    <location>
        <begin position="26"/>
        <end position="44"/>
    </location>
</feature>
<keyword evidence="11" id="KW-0282">Flagellum</keyword>